<dbReference type="GO" id="GO:0006520">
    <property type="term" value="P:amino acid metabolic process"/>
    <property type="evidence" value="ECO:0007669"/>
    <property type="project" value="InterPro"/>
</dbReference>
<evidence type="ECO:0000256" key="6">
    <source>
        <dbReference type="PIRSR" id="PIRSR602129-50"/>
    </source>
</evidence>
<dbReference type="Pfam" id="PF00282">
    <property type="entry name" value="Pyridoxal_deC"/>
    <property type="match status" value="1"/>
</dbReference>
<evidence type="ECO:0000256" key="4">
    <source>
        <dbReference type="ARBA" id="ARBA00022898"/>
    </source>
</evidence>
<dbReference type="InterPro" id="IPR002129">
    <property type="entry name" value="PyrdxlP-dep_de-COase"/>
</dbReference>
<feature type="modified residue" description="N6-(pyridoxal phosphate)lysine" evidence="6">
    <location>
        <position position="293"/>
    </location>
</feature>
<reference evidence="8 9" key="1">
    <citation type="submission" date="2018-06" db="EMBL/GenBank/DDBJ databases">
        <title>Streptacidiphilus pinicola sp. nov., isolated from pine grove soil.</title>
        <authorList>
            <person name="Roh S.G."/>
            <person name="Park S."/>
            <person name="Kim M.-K."/>
            <person name="Yun B.-R."/>
            <person name="Park J."/>
            <person name="Kim M.J."/>
            <person name="Kim Y.S."/>
            <person name="Kim S.B."/>
        </authorList>
    </citation>
    <scope>NUCLEOTIDE SEQUENCE [LARGE SCALE GENOMIC DNA]</scope>
    <source>
        <strain evidence="8 9">MMS16-CNU450</strain>
    </source>
</reference>
<dbReference type="AlphaFoldDB" id="A0A2X0IW82"/>
<evidence type="ECO:0000256" key="7">
    <source>
        <dbReference type="RuleBase" id="RU000382"/>
    </source>
</evidence>
<evidence type="ECO:0000313" key="9">
    <source>
        <dbReference type="Proteomes" id="UP000248889"/>
    </source>
</evidence>
<dbReference type="InterPro" id="IPR015422">
    <property type="entry name" value="PyrdxlP-dep_Trfase_small"/>
</dbReference>
<dbReference type="Gene3D" id="3.40.640.10">
    <property type="entry name" value="Type I PLP-dependent aspartate aminotransferase-like (Major domain)"/>
    <property type="match status" value="1"/>
</dbReference>
<sequence length="462" mass="48955">MHPQLASDLHQLAPHLEETRQLALAFLDGLDERPVIPPTGSVTPSTLVEDGGGARVALADFAERWLPRLSGSAGPRYFGFVTGGVTPAALAGDWLTSTVDQTPTSTMDPAGQQLERETIGWLRELFGLSDAHNGTFVSGATMSNTVGLAIAREWLGERLGVDVAEDGVGALGRVRVLSGSAHSSVAKALSVLGLGRSALTAVPVLPGREAVDVAALARALAQEDGPCVVVANAGTVNTADFDDLRALAALRDRYGFWLHVDAAFGGFAALVPEHAELVAGLDLADSVCVDLHKWLNVPYDSAVQFTRRPDLQARVFRNAAAYLGPLGEDPDLVHLTPENSRRMRALAAWFTLRAYGRTGHREIVERCVTGARALGTAVADIEGLRLLAPVRLNVVCFTLASDPTPERLAALAEGLAADAFVTPTRYAGEPALRAAFSNWRTTEADVRRTATALADAVRKLTA</sequence>
<dbReference type="OrthoDB" id="3335676at2"/>
<evidence type="ECO:0000256" key="2">
    <source>
        <dbReference type="ARBA" id="ARBA00009533"/>
    </source>
</evidence>
<dbReference type="GO" id="GO:0019752">
    <property type="term" value="P:carboxylic acid metabolic process"/>
    <property type="evidence" value="ECO:0007669"/>
    <property type="project" value="InterPro"/>
</dbReference>
<dbReference type="GO" id="GO:0030170">
    <property type="term" value="F:pyridoxal phosphate binding"/>
    <property type="evidence" value="ECO:0007669"/>
    <property type="project" value="InterPro"/>
</dbReference>
<comment type="caution">
    <text evidence="8">The sequence shown here is derived from an EMBL/GenBank/DDBJ whole genome shotgun (WGS) entry which is preliminary data.</text>
</comment>
<proteinExistence type="inferred from homology"/>
<organism evidence="8 9">
    <name type="scientific">Streptacidiphilus pinicola</name>
    <dbReference type="NCBI Taxonomy" id="2219663"/>
    <lineage>
        <taxon>Bacteria</taxon>
        <taxon>Bacillati</taxon>
        <taxon>Actinomycetota</taxon>
        <taxon>Actinomycetes</taxon>
        <taxon>Kitasatosporales</taxon>
        <taxon>Streptomycetaceae</taxon>
        <taxon>Streptacidiphilus</taxon>
    </lineage>
</organism>
<dbReference type="GO" id="GO:0008483">
    <property type="term" value="F:transaminase activity"/>
    <property type="evidence" value="ECO:0007669"/>
    <property type="project" value="UniProtKB-KW"/>
</dbReference>
<protein>
    <submittedName>
        <fullName evidence="8">Aspartate aminotransferase family protein</fullName>
    </submittedName>
</protein>
<dbReference type="PANTHER" id="PTHR11999:SF70">
    <property type="entry name" value="MIP05841P"/>
    <property type="match status" value="1"/>
</dbReference>
<evidence type="ECO:0000256" key="5">
    <source>
        <dbReference type="ARBA" id="ARBA00023239"/>
    </source>
</evidence>
<dbReference type="RefSeq" id="WP_111506370.1">
    <property type="nucleotide sequence ID" value="NZ_QKYN01000131.1"/>
</dbReference>
<dbReference type="PANTHER" id="PTHR11999">
    <property type="entry name" value="GROUP II PYRIDOXAL-5-PHOSPHATE DECARBOXYLASE"/>
    <property type="match status" value="1"/>
</dbReference>
<name>A0A2X0IW82_9ACTN</name>
<dbReference type="InterPro" id="IPR015421">
    <property type="entry name" value="PyrdxlP-dep_Trfase_major"/>
</dbReference>
<keyword evidence="8" id="KW-0032">Aminotransferase</keyword>
<keyword evidence="3" id="KW-0210">Decarboxylase</keyword>
<keyword evidence="5 7" id="KW-0456">Lyase</keyword>
<gene>
    <name evidence="8" type="ORF">DN069_30220</name>
</gene>
<keyword evidence="9" id="KW-1185">Reference proteome</keyword>
<dbReference type="Gene3D" id="3.90.1150.10">
    <property type="entry name" value="Aspartate Aminotransferase, domain 1"/>
    <property type="match status" value="1"/>
</dbReference>
<evidence type="ECO:0000256" key="3">
    <source>
        <dbReference type="ARBA" id="ARBA00022793"/>
    </source>
</evidence>
<dbReference type="GO" id="GO:0004058">
    <property type="term" value="F:aromatic-L-amino-acid decarboxylase activity"/>
    <property type="evidence" value="ECO:0007669"/>
    <property type="project" value="UniProtKB-ARBA"/>
</dbReference>
<dbReference type="InterPro" id="IPR010977">
    <property type="entry name" value="Aromatic_deC"/>
</dbReference>
<comment type="cofactor">
    <cofactor evidence="1 6 7">
        <name>pyridoxal 5'-phosphate</name>
        <dbReference type="ChEBI" id="CHEBI:597326"/>
    </cofactor>
</comment>
<accession>A0A2X0IW82</accession>
<dbReference type="SUPFAM" id="SSF53383">
    <property type="entry name" value="PLP-dependent transferases"/>
    <property type="match status" value="1"/>
</dbReference>
<dbReference type="PRINTS" id="PR00800">
    <property type="entry name" value="YHDCRBOXLASE"/>
</dbReference>
<dbReference type="EMBL" id="QKYN01000131">
    <property type="protein sequence ID" value="RAG81946.1"/>
    <property type="molecule type" value="Genomic_DNA"/>
</dbReference>
<dbReference type="InterPro" id="IPR015424">
    <property type="entry name" value="PyrdxlP-dep_Trfase"/>
</dbReference>
<dbReference type="Proteomes" id="UP000248889">
    <property type="component" value="Unassembled WGS sequence"/>
</dbReference>
<evidence type="ECO:0000256" key="1">
    <source>
        <dbReference type="ARBA" id="ARBA00001933"/>
    </source>
</evidence>
<comment type="similarity">
    <text evidence="2 7">Belongs to the group II decarboxylase family.</text>
</comment>
<keyword evidence="4 6" id="KW-0663">Pyridoxal phosphate</keyword>
<keyword evidence="8" id="KW-0808">Transferase</keyword>
<evidence type="ECO:0000313" key="8">
    <source>
        <dbReference type="EMBL" id="RAG81946.1"/>
    </source>
</evidence>